<feature type="domain" description="NPH3" evidence="5">
    <location>
        <begin position="192"/>
        <end position="439"/>
    </location>
</feature>
<feature type="compositionally biased region" description="Low complexity" evidence="4">
    <location>
        <begin position="521"/>
        <end position="534"/>
    </location>
</feature>
<dbReference type="AlphaFoldDB" id="A0A2G9HQR2"/>
<dbReference type="InterPro" id="IPR043454">
    <property type="entry name" value="NPH3/RPT2-like"/>
</dbReference>
<dbReference type="PANTHER" id="PTHR32370">
    <property type="entry name" value="OS12G0117600 PROTEIN"/>
    <property type="match status" value="1"/>
</dbReference>
<keyword evidence="7" id="KW-1185">Reference proteome</keyword>
<dbReference type="EMBL" id="NKXS01001245">
    <property type="protein sequence ID" value="PIN19630.1"/>
    <property type="molecule type" value="Genomic_DNA"/>
</dbReference>
<organism evidence="6 7">
    <name type="scientific">Handroanthus impetiginosus</name>
    <dbReference type="NCBI Taxonomy" id="429701"/>
    <lineage>
        <taxon>Eukaryota</taxon>
        <taxon>Viridiplantae</taxon>
        <taxon>Streptophyta</taxon>
        <taxon>Embryophyta</taxon>
        <taxon>Tracheophyta</taxon>
        <taxon>Spermatophyta</taxon>
        <taxon>Magnoliopsida</taxon>
        <taxon>eudicotyledons</taxon>
        <taxon>Gunneridae</taxon>
        <taxon>Pentapetalae</taxon>
        <taxon>asterids</taxon>
        <taxon>lamiids</taxon>
        <taxon>Lamiales</taxon>
        <taxon>Bignoniaceae</taxon>
        <taxon>Crescentiina</taxon>
        <taxon>Tabebuia alliance</taxon>
        <taxon>Handroanthus</taxon>
    </lineage>
</organism>
<gene>
    <name evidence="6" type="ORF">CDL12_07689</name>
</gene>
<name>A0A2G9HQR2_9LAMI</name>
<comment type="caution">
    <text evidence="6">The sequence shown here is derived from an EMBL/GenBank/DDBJ whole genome shotgun (WGS) entry which is preliminary data.</text>
</comment>
<dbReference type="STRING" id="429701.A0A2G9HQR2"/>
<evidence type="ECO:0000313" key="6">
    <source>
        <dbReference type="EMBL" id="PIN19630.1"/>
    </source>
</evidence>
<dbReference type="InterPro" id="IPR027356">
    <property type="entry name" value="NPH3_dom"/>
</dbReference>
<sequence>MEDNFLDLEVDVNGEEVFMVNKRNISSYSGKINRLLRKSKDATGRVKVIFNDFPGGAANFELITRFCYNKGQVNINHINISSLTCAAYFMEMNKSISKTDNLCEQTEKLWDNIRFWTWSELMMSLKQCQELLPQASSWHILDKCFDSLIGRITSSCETSPCLSISSSDSSGFRFSCDTRSTDSLKNSCFRTTWWFEDLVALNTDLIQILVKLIVSRNFDSGIIGRFLFYYQKSRLASASEDEKIKILETVIELLDSLDIRSVSYKSLFRLLRIALNVKISQCCREKLECMIGSQLDQATLDNLLIPSPVGRSYLYDVNIVLRFLKSFLGKVPLSRLKKVGILMDLYLAEVAPDPYLKPSKFLALIRSLPDSARDSSDGVYHAVNLYLEVHSNLSEEHKMKVCLGLNYEKLSSGAFNHLARNANFPCESAVQAVISQQRKLKSLLQDTNQANFNDSPRCSFETTHKGSKVEDEGSKQIILYAKKLNLSDENEKLKAHLEGMQWRALELENVCRKMQIQMTKMMKSRTSSQSSAKSVPKLCS</sequence>
<evidence type="ECO:0000256" key="4">
    <source>
        <dbReference type="SAM" id="MobiDB-lite"/>
    </source>
</evidence>
<accession>A0A2G9HQR2</accession>
<comment type="pathway">
    <text evidence="1">Protein modification; protein ubiquitination.</text>
</comment>
<keyword evidence="2" id="KW-0833">Ubl conjugation pathway</keyword>
<dbReference type="SUPFAM" id="SSF54695">
    <property type="entry name" value="POZ domain"/>
    <property type="match status" value="1"/>
</dbReference>
<evidence type="ECO:0000256" key="1">
    <source>
        <dbReference type="ARBA" id="ARBA00004906"/>
    </source>
</evidence>
<feature type="region of interest" description="Disordered" evidence="4">
    <location>
        <begin position="521"/>
        <end position="540"/>
    </location>
</feature>
<dbReference type="PROSITE" id="PS51649">
    <property type="entry name" value="NPH3"/>
    <property type="match status" value="1"/>
</dbReference>
<evidence type="ECO:0000256" key="2">
    <source>
        <dbReference type="ARBA" id="ARBA00022786"/>
    </source>
</evidence>
<evidence type="ECO:0000259" key="5">
    <source>
        <dbReference type="PROSITE" id="PS51649"/>
    </source>
</evidence>
<dbReference type="GO" id="GO:0016567">
    <property type="term" value="P:protein ubiquitination"/>
    <property type="evidence" value="ECO:0007669"/>
    <property type="project" value="UniProtKB-UniPathway"/>
</dbReference>
<dbReference type="InterPro" id="IPR011333">
    <property type="entry name" value="SKP1/BTB/POZ_sf"/>
</dbReference>
<reference evidence="7" key="1">
    <citation type="journal article" date="2018" name="Gigascience">
        <title>Genome assembly of the Pink Ipe (Handroanthus impetiginosus, Bignoniaceae), a highly valued, ecologically keystone Neotropical timber forest tree.</title>
        <authorList>
            <person name="Silva-Junior O.B."/>
            <person name="Grattapaglia D."/>
            <person name="Novaes E."/>
            <person name="Collevatti R.G."/>
        </authorList>
    </citation>
    <scope>NUCLEOTIDE SEQUENCE [LARGE SCALE GENOMIC DNA]</scope>
    <source>
        <strain evidence="7">cv. UFG-1</strain>
    </source>
</reference>
<proteinExistence type="inferred from homology"/>
<protein>
    <recommendedName>
        <fullName evidence="5">NPH3 domain-containing protein</fullName>
    </recommendedName>
</protein>
<dbReference type="Proteomes" id="UP000231279">
    <property type="component" value="Unassembled WGS sequence"/>
</dbReference>
<evidence type="ECO:0000313" key="7">
    <source>
        <dbReference type="Proteomes" id="UP000231279"/>
    </source>
</evidence>
<dbReference type="UniPathway" id="UPA00143"/>
<comment type="similarity">
    <text evidence="3">Belongs to the NPH3 family.</text>
</comment>
<evidence type="ECO:0000256" key="3">
    <source>
        <dbReference type="PROSITE-ProRule" id="PRU00982"/>
    </source>
</evidence>
<dbReference type="Pfam" id="PF03000">
    <property type="entry name" value="NPH3"/>
    <property type="match status" value="1"/>
</dbReference>
<dbReference type="OrthoDB" id="624345at2759"/>